<name>A0AAD9ISC8_9ANNE</name>
<sequence>MRDCFIVGINDKTLLTKLINSAVKDPRISLETIVLHAQVYEATRTKLKKMVPDVEGQVNFTNSRSTGPKKSKLVKQDMCPWCAEPAHPNDKTDCHAQGRQCYACCRMNHLSIECKHPNS</sequence>
<comment type="caution">
    <text evidence="1">The sequence shown here is derived from an EMBL/GenBank/DDBJ whole genome shotgun (WGS) entry which is preliminary data.</text>
</comment>
<gene>
    <name evidence="1" type="ORF">LSH36_1827g00003</name>
</gene>
<dbReference type="Proteomes" id="UP001208570">
    <property type="component" value="Unassembled WGS sequence"/>
</dbReference>
<dbReference type="AlphaFoldDB" id="A0AAD9ISC8"/>
<dbReference type="EMBL" id="JAODUP010001830">
    <property type="protein sequence ID" value="KAK2139380.1"/>
    <property type="molecule type" value="Genomic_DNA"/>
</dbReference>
<proteinExistence type="predicted"/>
<accession>A0AAD9ISC8</accession>
<evidence type="ECO:0000313" key="2">
    <source>
        <dbReference type="Proteomes" id="UP001208570"/>
    </source>
</evidence>
<organism evidence="1 2">
    <name type="scientific">Paralvinella palmiformis</name>
    <dbReference type="NCBI Taxonomy" id="53620"/>
    <lineage>
        <taxon>Eukaryota</taxon>
        <taxon>Metazoa</taxon>
        <taxon>Spiralia</taxon>
        <taxon>Lophotrochozoa</taxon>
        <taxon>Annelida</taxon>
        <taxon>Polychaeta</taxon>
        <taxon>Sedentaria</taxon>
        <taxon>Canalipalpata</taxon>
        <taxon>Terebellida</taxon>
        <taxon>Terebelliformia</taxon>
        <taxon>Alvinellidae</taxon>
        <taxon>Paralvinella</taxon>
    </lineage>
</organism>
<protein>
    <submittedName>
        <fullName evidence="1">Uncharacterized protein</fullName>
    </submittedName>
</protein>
<reference evidence="1" key="1">
    <citation type="journal article" date="2023" name="Mol. Biol. Evol.">
        <title>Third-Generation Sequencing Reveals the Adaptive Role of the Epigenome in Three Deep-Sea Polychaetes.</title>
        <authorList>
            <person name="Perez M."/>
            <person name="Aroh O."/>
            <person name="Sun Y."/>
            <person name="Lan Y."/>
            <person name="Juniper S.K."/>
            <person name="Young C.R."/>
            <person name="Angers B."/>
            <person name="Qian P.Y."/>
        </authorList>
    </citation>
    <scope>NUCLEOTIDE SEQUENCE</scope>
    <source>
        <strain evidence="1">P08H-3</strain>
    </source>
</reference>
<keyword evidence="2" id="KW-1185">Reference proteome</keyword>
<evidence type="ECO:0000313" key="1">
    <source>
        <dbReference type="EMBL" id="KAK2139380.1"/>
    </source>
</evidence>